<dbReference type="InterPro" id="IPR038610">
    <property type="entry name" value="FliK-like_C_sf"/>
</dbReference>
<dbReference type="EMBL" id="QJVJ01000019">
    <property type="protein sequence ID" value="PYI50371.1"/>
    <property type="molecule type" value="Genomic_DNA"/>
</dbReference>
<gene>
    <name evidence="3" type="ORF">DLM86_29440</name>
</gene>
<feature type="domain" description="Flagellar hook-length control protein-like C-terminal" evidence="2">
    <location>
        <begin position="361"/>
        <end position="438"/>
    </location>
</feature>
<accession>A0A2V5JV91</accession>
<keyword evidence="4" id="KW-1185">Reference proteome</keyword>
<dbReference type="Gene3D" id="3.30.750.140">
    <property type="match status" value="1"/>
</dbReference>
<dbReference type="Pfam" id="PF02120">
    <property type="entry name" value="Flg_hook"/>
    <property type="match status" value="1"/>
</dbReference>
<evidence type="ECO:0000313" key="3">
    <source>
        <dbReference type="EMBL" id="PYI50371.1"/>
    </source>
</evidence>
<reference evidence="3 4" key="1">
    <citation type="submission" date="2018-05" db="EMBL/GenBank/DDBJ databases">
        <title>Paenibacillus flagellatus sp. nov., isolated from selenium mineral soil.</title>
        <authorList>
            <person name="Dai X."/>
        </authorList>
    </citation>
    <scope>NUCLEOTIDE SEQUENCE [LARGE SCALE GENOMIC DNA]</scope>
    <source>
        <strain evidence="3 4">DXL2</strain>
    </source>
</reference>
<evidence type="ECO:0000256" key="1">
    <source>
        <dbReference type="SAM" id="MobiDB-lite"/>
    </source>
</evidence>
<name>A0A2V5JV91_9BACL</name>
<protein>
    <recommendedName>
        <fullName evidence="2">Flagellar hook-length control protein-like C-terminal domain-containing protein</fullName>
    </recommendedName>
</protein>
<dbReference type="Proteomes" id="UP000247476">
    <property type="component" value="Unassembled WGS sequence"/>
</dbReference>
<dbReference type="AlphaFoldDB" id="A0A2V5JV91"/>
<proteinExistence type="predicted"/>
<dbReference type="InterPro" id="IPR021136">
    <property type="entry name" value="Flagellar_hook_control-like_C"/>
</dbReference>
<feature type="region of interest" description="Disordered" evidence="1">
    <location>
        <begin position="444"/>
        <end position="470"/>
    </location>
</feature>
<sequence length="497" mass="52321">MSTTPIRQTHGKEVKKIMSAPIQILNVLPSGGSAPIGVIANRGASGSSQDAFANTLVQALIGPNGTIAPAQSTLLAASLLAGLVPTDSAETESKPGDVLTQWLASLKDETDLQGQEELLDGLMALLELAQAIVTQWQPSGAKTDDSLEDAALTPTGANGPLSNKYADLLHTLRQLAALARQQPNESEVGQIVQAFERMIAPMLTDESAKPADAATAAQHQAQTGSQANAAQQAASAVTAQHSSRSKSASKQSEGEGNVQSSFATAVDMIGNERKSRLEALAAKAGVQPQFAFAATVETTGSEEKAAESAPAVDTGSGNGASVQTNHPLRHLTPHHQTTQTESPVVRADRFAEDMAQAMKSLKVNASTGMSEVRITLMPEHLGQVDVKVSMHNGQIVAHFMADTTHGKEMLESQLSQLRAVLNGQGLQVDRLEVSQSSPAFSGLFQDSRQQQSSQQFDRKNKSKSSDYEQGPVDFVAELESLSGRQPTNGDSSFDVTA</sequence>
<dbReference type="CDD" id="cd17470">
    <property type="entry name" value="T3SS_Flik_C"/>
    <property type="match status" value="1"/>
</dbReference>
<dbReference type="PANTHER" id="PTHR37533:SF2">
    <property type="entry name" value="FLAGELLAR HOOK-LENGTH CONTROL PROTEIN"/>
    <property type="match status" value="1"/>
</dbReference>
<comment type="caution">
    <text evidence="3">The sequence shown here is derived from an EMBL/GenBank/DDBJ whole genome shotgun (WGS) entry which is preliminary data.</text>
</comment>
<feature type="compositionally biased region" description="Low complexity" evidence="1">
    <location>
        <begin position="210"/>
        <end position="251"/>
    </location>
</feature>
<feature type="compositionally biased region" description="Low complexity" evidence="1">
    <location>
        <begin position="444"/>
        <end position="455"/>
    </location>
</feature>
<evidence type="ECO:0000259" key="2">
    <source>
        <dbReference type="Pfam" id="PF02120"/>
    </source>
</evidence>
<feature type="compositionally biased region" description="Basic and acidic residues" evidence="1">
    <location>
        <begin position="456"/>
        <end position="466"/>
    </location>
</feature>
<evidence type="ECO:0000313" key="4">
    <source>
        <dbReference type="Proteomes" id="UP000247476"/>
    </source>
</evidence>
<feature type="region of interest" description="Disordered" evidence="1">
    <location>
        <begin position="140"/>
        <end position="160"/>
    </location>
</feature>
<dbReference type="PANTHER" id="PTHR37533">
    <property type="entry name" value="FLAGELLAR HOOK-LENGTH CONTROL PROTEIN"/>
    <property type="match status" value="1"/>
</dbReference>
<organism evidence="3 4">
    <name type="scientific">Paenibacillus flagellatus</name>
    <dbReference type="NCBI Taxonomy" id="2211139"/>
    <lineage>
        <taxon>Bacteria</taxon>
        <taxon>Bacillati</taxon>
        <taxon>Bacillota</taxon>
        <taxon>Bacilli</taxon>
        <taxon>Bacillales</taxon>
        <taxon>Paenibacillaceae</taxon>
        <taxon>Paenibacillus</taxon>
    </lineage>
</organism>
<feature type="region of interest" description="Disordered" evidence="1">
    <location>
        <begin position="301"/>
        <end position="343"/>
    </location>
</feature>
<feature type="region of interest" description="Disordered" evidence="1">
    <location>
        <begin position="206"/>
        <end position="259"/>
    </location>
</feature>
<dbReference type="InterPro" id="IPR052563">
    <property type="entry name" value="FliK"/>
</dbReference>